<dbReference type="FunFam" id="3.40.50.300:FF:000006">
    <property type="entry name" value="DNA-binding transcriptional regulator NtrC"/>
    <property type="match status" value="1"/>
</dbReference>
<proteinExistence type="predicted"/>
<dbReference type="GO" id="GO:0000160">
    <property type="term" value="P:phosphorelay signal transduction system"/>
    <property type="evidence" value="ECO:0007669"/>
    <property type="project" value="InterPro"/>
</dbReference>
<dbReference type="InterPro" id="IPR025944">
    <property type="entry name" value="Sigma_54_int_dom_CS"/>
</dbReference>
<dbReference type="InterPro" id="IPR009057">
    <property type="entry name" value="Homeodomain-like_sf"/>
</dbReference>
<dbReference type="GO" id="GO:0005524">
    <property type="term" value="F:ATP binding"/>
    <property type="evidence" value="ECO:0007669"/>
    <property type="project" value="UniProtKB-KW"/>
</dbReference>
<dbReference type="Gene3D" id="1.10.10.60">
    <property type="entry name" value="Homeodomain-like"/>
    <property type="match status" value="1"/>
</dbReference>
<dbReference type="InterPro" id="IPR025662">
    <property type="entry name" value="Sigma_54_int_dom_ATP-bd_1"/>
</dbReference>
<keyword evidence="3" id="KW-0805">Transcription regulation</keyword>
<reference evidence="9 10" key="1">
    <citation type="submission" date="2018-05" db="EMBL/GenBank/DDBJ databases">
        <title>Genomic Encyclopedia of Type Strains, Phase IV (KMG-IV): sequencing the most valuable type-strain genomes for metagenomic binning, comparative biology and taxonomic classification.</title>
        <authorList>
            <person name="Goeker M."/>
        </authorList>
    </citation>
    <scope>NUCLEOTIDE SEQUENCE [LARGE SCALE GENOMIC DNA]</scope>
    <source>
        <strain evidence="9 10">DSM 23606</strain>
    </source>
</reference>
<dbReference type="Pfam" id="PF00072">
    <property type="entry name" value="Response_reg"/>
    <property type="match status" value="1"/>
</dbReference>
<dbReference type="Gene3D" id="3.40.50.300">
    <property type="entry name" value="P-loop containing nucleotide triphosphate hydrolases"/>
    <property type="match status" value="1"/>
</dbReference>
<dbReference type="CDD" id="cd00009">
    <property type="entry name" value="AAA"/>
    <property type="match status" value="1"/>
</dbReference>
<keyword evidence="10" id="KW-1185">Reference proteome</keyword>
<dbReference type="PROSITE" id="PS00675">
    <property type="entry name" value="SIGMA54_INTERACT_1"/>
    <property type="match status" value="1"/>
</dbReference>
<keyword evidence="2" id="KW-0067">ATP-binding</keyword>
<evidence type="ECO:0000313" key="10">
    <source>
        <dbReference type="Proteomes" id="UP000246569"/>
    </source>
</evidence>
<dbReference type="GO" id="GO:0006355">
    <property type="term" value="P:regulation of DNA-templated transcription"/>
    <property type="evidence" value="ECO:0007669"/>
    <property type="project" value="InterPro"/>
</dbReference>
<dbReference type="PROSITE" id="PS50110">
    <property type="entry name" value="RESPONSE_REGULATORY"/>
    <property type="match status" value="1"/>
</dbReference>
<comment type="caution">
    <text evidence="9">The sequence shown here is derived from an EMBL/GenBank/DDBJ whole genome shotgun (WGS) entry which is preliminary data.</text>
</comment>
<dbReference type="SMART" id="SM00448">
    <property type="entry name" value="REC"/>
    <property type="match status" value="1"/>
</dbReference>
<dbReference type="EMBL" id="QGTJ01000005">
    <property type="protein sequence ID" value="PWV61846.1"/>
    <property type="molecule type" value="Genomic_DNA"/>
</dbReference>
<dbReference type="PROSITE" id="PS00676">
    <property type="entry name" value="SIGMA54_INTERACT_2"/>
    <property type="match status" value="1"/>
</dbReference>
<evidence type="ECO:0000259" key="8">
    <source>
        <dbReference type="PROSITE" id="PS50110"/>
    </source>
</evidence>
<dbReference type="Proteomes" id="UP000246569">
    <property type="component" value="Unassembled WGS sequence"/>
</dbReference>
<evidence type="ECO:0000256" key="2">
    <source>
        <dbReference type="ARBA" id="ARBA00022840"/>
    </source>
</evidence>
<dbReference type="PROSITE" id="PS50045">
    <property type="entry name" value="SIGMA54_INTERACT_4"/>
    <property type="match status" value="1"/>
</dbReference>
<dbReference type="PROSITE" id="PS00688">
    <property type="entry name" value="SIGMA54_INTERACT_3"/>
    <property type="match status" value="1"/>
</dbReference>
<dbReference type="RefSeq" id="WP_110018627.1">
    <property type="nucleotide sequence ID" value="NZ_QGTJ01000005.1"/>
</dbReference>
<dbReference type="InterPro" id="IPR011006">
    <property type="entry name" value="CheY-like_superfamily"/>
</dbReference>
<evidence type="ECO:0000256" key="5">
    <source>
        <dbReference type="ARBA" id="ARBA00023163"/>
    </source>
</evidence>
<dbReference type="Gene3D" id="3.40.50.2300">
    <property type="match status" value="1"/>
</dbReference>
<dbReference type="InterPro" id="IPR025943">
    <property type="entry name" value="Sigma_54_int_dom_ATP-bd_2"/>
</dbReference>
<dbReference type="AlphaFoldDB" id="A0A317MV07"/>
<dbReference type="PANTHER" id="PTHR32071">
    <property type="entry name" value="TRANSCRIPTIONAL REGULATORY PROTEIN"/>
    <property type="match status" value="1"/>
</dbReference>
<evidence type="ECO:0000256" key="6">
    <source>
        <dbReference type="PROSITE-ProRule" id="PRU00169"/>
    </source>
</evidence>
<feature type="domain" description="Sigma-54 factor interaction" evidence="7">
    <location>
        <begin position="138"/>
        <end position="365"/>
    </location>
</feature>
<evidence type="ECO:0000259" key="7">
    <source>
        <dbReference type="PROSITE" id="PS50045"/>
    </source>
</evidence>
<dbReference type="InterPro" id="IPR058031">
    <property type="entry name" value="AAA_lid_NorR"/>
</dbReference>
<keyword evidence="5" id="KW-0804">Transcription</keyword>
<feature type="modified residue" description="4-aspartylphosphate" evidence="6">
    <location>
        <position position="55"/>
    </location>
</feature>
<keyword evidence="4" id="KW-0238">DNA-binding</keyword>
<dbReference type="SMART" id="SM00382">
    <property type="entry name" value="AAA"/>
    <property type="match status" value="1"/>
</dbReference>
<dbReference type="Pfam" id="PF00158">
    <property type="entry name" value="Sigma54_activat"/>
    <property type="match status" value="1"/>
</dbReference>
<gene>
    <name evidence="9" type="ORF">C7443_105280</name>
</gene>
<dbReference type="OrthoDB" id="9804019at2"/>
<dbReference type="InterPro" id="IPR002197">
    <property type="entry name" value="HTH_Fis"/>
</dbReference>
<name>A0A317MV07_9GAMM</name>
<evidence type="ECO:0000256" key="4">
    <source>
        <dbReference type="ARBA" id="ARBA00023125"/>
    </source>
</evidence>
<feature type="domain" description="Response regulatory" evidence="8">
    <location>
        <begin position="5"/>
        <end position="120"/>
    </location>
</feature>
<protein>
    <submittedName>
        <fullName evidence="9">Two-component system response regulator PilR (NtrC family)</fullName>
    </submittedName>
</protein>
<accession>A0A317MV07</accession>
<dbReference type="InterPro" id="IPR027417">
    <property type="entry name" value="P-loop_NTPase"/>
</dbReference>
<dbReference type="Pfam" id="PF02954">
    <property type="entry name" value="HTH_8"/>
    <property type="match status" value="1"/>
</dbReference>
<dbReference type="SUPFAM" id="SSF52172">
    <property type="entry name" value="CheY-like"/>
    <property type="match status" value="1"/>
</dbReference>
<evidence type="ECO:0000313" key="9">
    <source>
        <dbReference type="EMBL" id="PWV61846.1"/>
    </source>
</evidence>
<keyword evidence="1" id="KW-0547">Nucleotide-binding</keyword>
<dbReference type="InterPro" id="IPR003593">
    <property type="entry name" value="AAA+_ATPase"/>
</dbReference>
<dbReference type="InterPro" id="IPR001789">
    <property type="entry name" value="Sig_transdc_resp-reg_receiver"/>
</dbReference>
<dbReference type="PANTHER" id="PTHR32071:SF100">
    <property type="entry name" value="RESPONSE REGULATOR PROTEIN PILR"/>
    <property type="match status" value="1"/>
</dbReference>
<dbReference type="SUPFAM" id="SSF52540">
    <property type="entry name" value="P-loop containing nucleoside triphosphate hydrolases"/>
    <property type="match status" value="1"/>
</dbReference>
<keyword evidence="6" id="KW-0597">Phosphoprotein</keyword>
<dbReference type="Pfam" id="PF25601">
    <property type="entry name" value="AAA_lid_14"/>
    <property type="match status" value="1"/>
</dbReference>
<evidence type="ECO:0000256" key="3">
    <source>
        <dbReference type="ARBA" id="ARBA00023015"/>
    </source>
</evidence>
<organism evidence="9 10">
    <name type="scientific">Plasticicumulans acidivorans</name>
    <dbReference type="NCBI Taxonomy" id="886464"/>
    <lineage>
        <taxon>Bacteria</taxon>
        <taxon>Pseudomonadati</taxon>
        <taxon>Pseudomonadota</taxon>
        <taxon>Gammaproteobacteria</taxon>
        <taxon>Candidatus Competibacteraceae</taxon>
        <taxon>Plasticicumulans</taxon>
    </lineage>
</organism>
<sequence>MESCRALILDDEDDLRELIALTLEPMGVQCVPAAKLAQAKTLLEDGSRYQFCITDMRLPDGDGLELVAYIQRLHPDIPVAVITAHGNVETAVEALKLGAFDFVSKPFDIATLRHLVNQARKLAPLPDGRENTNHRSDLIGRSPAMEHVRAMIRKLARSQAPVLVSGESGTGKEVVARLIHAHGPRADRPFIPVNCGAIPAELMESEFFGHKRGAFTGANTDKQGLFQAAEGGTLFLDEVAELPPPMQVKLLRAIQERAVRPVGAAHEQPVDVRILSASHQDLVRMVHEGRFRQDLYYRLNVIELRLPPLRERPEDIEPLCAHLLGRLAGDHPCPRLSARALDGLRTYPFPGNIRELENILERAWTLSEGQTIDVDDLQLPDTCTAPSPHQHVTQVSDLERYLESLEKEAIEAALLACQHNKTAAAEKLGISFRALRYRLKKLGLD</sequence>
<dbReference type="Gene3D" id="1.10.8.60">
    <property type="match status" value="1"/>
</dbReference>
<dbReference type="PRINTS" id="PR01590">
    <property type="entry name" value="HTHFIS"/>
</dbReference>
<dbReference type="GO" id="GO:0043565">
    <property type="term" value="F:sequence-specific DNA binding"/>
    <property type="evidence" value="ECO:0007669"/>
    <property type="project" value="InterPro"/>
</dbReference>
<dbReference type="SUPFAM" id="SSF46689">
    <property type="entry name" value="Homeodomain-like"/>
    <property type="match status" value="1"/>
</dbReference>
<evidence type="ECO:0000256" key="1">
    <source>
        <dbReference type="ARBA" id="ARBA00022741"/>
    </source>
</evidence>
<dbReference type="InterPro" id="IPR002078">
    <property type="entry name" value="Sigma_54_int"/>
</dbReference>